<dbReference type="SMART" id="SM00342">
    <property type="entry name" value="HTH_ARAC"/>
    <property type="match status" value="1"/>
</dbReference>
<dbReference type="InterPro" id="IPR032687">
    <property type="entry name" value="AraC-type_N"/>
</dbReference>
<keyword evidence="2" id="KW-0238">DNA-binding</keyword>
<dbReference type="PANTHER" id="PTHR47894:SF1">
    <property type="entry name" value="HTH-TYPE TRANSCRIPTIONAL REGULATOR VQSM"/>
    <property type="match status" value="1"/>
</dbReference>
<dbReference type="EMBL" id="QDDL01000006">
    <property type="protein sequence ID" value="PVZ67618.1"/>
    <property type="molecule type" value="Genomic_DNA"/>
</dbReference>
<evidence type="ECO:0000256" key="2">
    <source>
        <dbReference type="ARBA" id="ARBA00023125"/>
    </source>
</evidence>
<evidence type="ECO:0000256" key="1">
    <source>
        <dbReference type="ARBA" id="ARBA00023015"/>
    </source>
</evidence>
<protein>
    <recommendedName>
        <fullName evidence="5">HTH araC/xylS-type domain-containing protein</fullName>
    </recommendedName>
</protein>
<dbReference type="GO" id="GO:0000976">
    <property type="term" value="F:transcription cis-regulatory region binding"/>
    <property type="evidence" value="ECO:0007669"/>
    <property type="project" value="TreeGrafter"/>
</dbReference>
<evidence type="ECO:0000313" key="6">
    <source>
        <dbReference type="EMBL" id="PVZ67618.1"/>
    </source>
</evidence>
<reference evidence="6 7" key="1">
    <citation type="submission" date="2018-04" db="EMBL/GenBank/DDBJ databases">
        <title>Thalassorhabdus spongiae gen. nov., sp. nov., isolated from a marine sponge in South-West Iceland.</title>
        <authorList>
            <person name="Knobloch S."/>
            <person name="Daussin A."/>
            <person name="Johannsson R."/>
            <person name="Marteinsson V.T."/>
        </authorList>
    </citation>
    <scope>NUCLEOTIDE SEQUENCE [LARGE SCALE GENOMIC DNA]</scope>
    <source>
        <strain evidence="6 7">Hp12</strain>
    </source>
</reference>
<dbReference type="PROSITE" id="PS01124">
    <property type="entry name" value="HTH_ARAC_FAMILY_2"/>
    <property type="match status" value="1"/>
</dbReference>
<evidence type="ECO:0000256" key="3">
    <source>
        <dbReference type="ARBA" id="ARBA00023163"/>
    </source>
</evidence>
<accession>A0A2V1GRB0</accession>
<dbReference type="PRINTS" id="PR00032">
    <property type="entry name" value="HTHARAC"/>
</dbReference>
<proteinExistence type="predicted"/>
<dbReference type="OrthoDB" id="5722175at2"/>
<organism evidence="6 7">
    <name type="scientific">Pelagibaculum spongiae</name>
    <dbReference type="NCBI Taxonomy" id="2080658"/>
    <lineage>
        <taxon>Bacteria</taxon>
        <taxon>Pseudomonadati</taxon>
        <taxon>Pseudomonadota</taxon>
        <taxon>Gammaproteobacteria</taxon>
        <taxon>Oceanospirillales</taxon>
        <taxon>Pelagibaculum</taxon>
    </lineage>
</organism>
<keyword evidence="1" id="KW-0805">Transcription regulation</keyword>
<dbReference type="RefSeq" id="WP_116687814.1">
    <property type="nucleotide sequence ID" value="NZ_CAWNYD010000006.1"/>
</dbReference>
<dbReference type="Proteomes" id="UP000244906">
    <property type="component" value="Unassembled WGS sequence"/>
</dbReference>
<dbReference type="SUPFAM" id="SSF46689">
    <property type="entry name" value="Homeodomain-like"/>
    <property type="match status" value="1"/>
</dbReference>
<dbReference type="InterPro" id="IPR009057">
    <property type="entry name" value="Homeodomain-like_sf"/>
</dbReference>
<dbReference type="Pfam" id="PF12833">
    <property type="entry name" value="HTH_18"/>
    <property type="match status" value="1"/>
</dbReference>
<feature type="region of interest" description="Disordered" evidence="4">
    <location>
        <begin position="324"/>
        <end position="352"/>
    </location>
</feature>
<dbReference type="AlphaFoldDB" id="A0A2V1GRB0"/>
<sequence>MDFSINLVRGLVDVLQRLGVAPDFYFKQAGFDSLRLENPAGRVCESEYDRLQQVALNLSNTPSLGIEMAKHSPQGTFGVLAYLVLNCSTWREAIRMTSRFYRLVCDYEAPVLEIGETHSRLIYSFSKSNLEINRLRSEFGLTRLALIAKAFQSNDDHDLSIGFCHVRPRYMEKYSEWLPCNIEFNQDVYFLKFSNSLLDKKQPFADPEVATILKEQAESMLSSLQGYSGRLGESVKALIRQKYIGRKPDLESVASYFHLSGRSLRRKLQEEGTTFGALADEVMSAVAQQALKDPELCIKEVAYRMGFSEPSSFHRAFKRWTGTTPQEWRRDHQAGATPEARVETKTAGLEKA</sequence>
<evidence type="ECO:0000256" key="4">
    <source>
        <dbReference type="SAM" id="MobiDB-lite"/>
    </source>
</evidence>
<dbReference type="InterPro" id="IPR020449">
    <property type="entry name" value="Tscrpt_reg_AraC-type_HTH"/>
</dbReference>
<dbReference type="Pfam" id="PF12625">
    <property type="entry name" value="Arabinose_bd"/>
    <property type="match status" value="1"/>
</dbReference>
<dbReference type="Gene3D" id="1.10.10.60">
    <property type="entry name" value="Homeodomain-like"/>
    <property type="match status" value="1"/>
</dbReference>
<keyword evidence="3" id="KW-0804">Transcription</keyword>
<gene>
    <name evidence="6" type="ORF">DC094_14355</name>
</gene>
<comment type="caution">
    <text evidence="6">The sequence shown here is derived from an EMBL/GenBank/DDBJ whole genome shotgun (WGS) entry which is preliminary data.</text>
</comment>
<feature type="domain" description="HTH araC/xylS-type" evidence="5">
    <location>
        <begin position="233"/>
        <end position="331"/>
    </location>
</feature>
<dbReference type="InterPro" id="IPR018060">
    <property type="entry name" value="HTH_AraC"/>
</dbReference>
<evidence type="ECO:0000259" key="5">
    <source>
        <dbReference type="PROSITE" id="PS01124"/>
    </source>
</evidence>
<dbReference type="GO" id="GO:0005829">
    <property type="term" value="C:cytosol"/>
    <property type="evidence" value="ECO:0007669"/>
    <property type="project" value="TreeGrafter"/>
</dbReference>
<dbReference type="PANTHER" id="PTHR47894">
    <property type="entry name" value="HTH-TYPE TRANSCRIPTIONAL REGULATOR GADX"/>
    <property type="match status" value="1"/>
</dbReference>
<keyword evidence="7" id="KW-1185">Reference proteome</keyword>
<evidence type="ECO:0000313" key="7">
    <source>
        <dbReference type="Proteomes" id="UP000244906"/>
    </source>
</evidence>
<name>A0A2V1GRB0_9GAMM</name>
<dbReference type="GO" id="GO:0003700">
    <property type="term" value="F:DNA-binding transcription factor activity"/>
    <property type="evidence" value="ECO:0007669"/>
    <property type="project" value="InterPro"/>
</dbReference>
<feature type="compositionally biased region" description="Basic and acidic residues" evidence="4">
    <location>
        <begin position="340"/>
        <end position="352"/>
    </location>
</feature>